<feature type="transmembrane region" description="Helical" evidence="6">
    <location>
        <begin position="87"/>
        <end position="108"/>
    </location>
</feature>
<sequence length="168" mass="18322">MNVTETLRGGDGEGIDWPVLLGSVVVCELAGIVPSILTADEVATWYPTLAKPAFTPPSWLFGPVWTTLYLLMGVALYLVWRSDDGRLRNVALAVFVVQLVLNAAWTMVFFGAQAILGGLVVILVLLAAILATMAAFARIDRRATALLVPYLLWVGFATALNYELWRLN</sequence>
<dbReference type="RefSeq" id="WP_248653505.1">
    <property type="nucleotide sequence ID" value="NZ_CP096658.1"/>
</dbReference>
<dbReference type="PANTHER" id="PTHR10057">
    <property type="entry name" value="PERIPHERAL-TYPE BENZODIAZEPINE RECEPTOR"/>
    <property type="match status" value="1"/>
</dbReference>
<dbReference type="PANTHER" id="PTHR10057:SF0">
    <property type="entry name" value="TRANSLOCATOR PROTEIN"/>
    <property type="match status" value="1"/>
</dbReference>
<feature type="transmembrane region" description="Helical" evidence="6">
    <location>
        <begin position="59"/>
        <end position="80"/>
    </location>
</feature>
<feature type="transmembrane region" description="Helical" evidence="6">
    <location>
        <begin position="17"/>
        <end position="39"/>
    </location>
</feature>
<dbReference type="EMBL" id="CP096658">
    <property type="protein sequence ID" value="UPV99001.1"/>
    <property type="molecule type" value="Genomic_DNA"/>
</dbReference>
<evidence type="ECO:0000256" key="4">
    <source>
        <dbReference type="ARBA" id="ARBA00022989"/>
    </source>
</evidence>
<evidence type="ECO:0000256" key="3">
    <source>
        <dbReference type="ARBA" id="ARBA00022692"/>
    </source>
</evidence>
<dbReference type="Proteomes" id="UP000830434">
    <property type="component" value="Chromosome"/>
</dbReference>
<dbReference type="CDD" id="cd15904">
    <property type="entry name" value="TSPO_MBR"/>
    <property type="match status" value="1"/>
</dbReference>
<evidence type="ECO:0000256" key="1">
    <source>
        <dbReference type="ARBA" id="ARBA00004141"/>
    </source>
</evidence>
<dbReference type="KEGG" id="haxz:M0R88_10730"/>
<dbReference type="Pfam" id="PF03073">
    <property type="entry name" value="TspO_MBR"/>
    <property type="match status" value="1"/>
</dbReference>
<proteinExistence type="inferred from homology"/>
<gene>
    <name evidence="7" type="ORF">M0R88_10730</name>
</gene>
<dbReference type="Gene3D" id="1.20.1260.100">
    <property type="entry name" value="TspO/MBR protein"/>
    <property type="match status" value="1"/>
</dbReference>
<comment type="similarity">
    <text evidence="2">Belongs to the TspO/BZRP family.</text>
</comment>
<evidence type="ECO:0000313" key="8">
    <source>
        <dbReference type="Proteomes" id="UP000830434"/>
    </source>
</evidence>
<evidence type="ECO:0000313" key="7">
    <source>
        <dbReference type="EMBL" id="UPV99001.1"/>
    </source>
</evidence>
<dbReference type="PIRSF" id="PIRSF005859">
    <property type="entry name" value="PBR"/>
    <property type="match status" value="1"/>
</dbReference>
<feature type="transmembrane region" description="Helical" evidence="6">
    <location>
        <begin position="143"/>
        <end position="162"/>
    </location>
</feature>
<evidence type="ECO:0000256" key="2">
    <source>
        <dbReference type="ARBA" id="ARBA00007524"/>
    </source>
</evidence>
<dbReference type="InterPro" id="IPR004307">
    <property type="entry name" value="TspO_MBR"/>
</dbReference>
<reference evidence="7" key="1">
    <citation type="submission" date="2022-04" db="EMBL/GenBank/DDBJ databases">
        <title>Diverse halophilic archaea isolated from saline environments.</title>
        <authorList>
            <person name="Cui H.-L."/>
        </authorList>
    </citation>
    <scope>NUCLEOTIDE SEQUENCE</scope>
    <source>
        <strain evidence="7">XZYJT40</strain>
    </source>
</reference>
<name>A0A8U0IFL1_9EURY</name>
<dbReference type="GO" id="GO:0016020">
    <property type="term" value="C:membrane"/>
    <property type="evidence" value="ECO:0007669"/>
    <property type="project" value="UniProtKB-SubCell"/>
</dbReference>
<dbReference type="InterPro" id="IPR038330">
    <property type="entry name" value="TspO/MBR-related_sf"/>
</dbReference>
<protein>
    <submittedName>
        <fullName evidence="7">Tryptophan-rich sensory protein</fullName>
    </submittedName>
</protein>
<keyword evidence="4 6" id="KW-1133">Transmembrane helix</keyword>
<accession>A0A8U0IFL1</accession>
<feature type="transmembrane region" description="Helical" evidence="6">
    <location>
        <begin position="114"/>
        <end position="136"/>
    </location>
</feature>
<comment type="subcellular location">
    <subcellularLocation>
        <location evidence="1">Membrane</location>
        <topology evidence="1">Multi-pass membrane protein</topology>
    </subcellularLocation>
</comment>
<evidence type="ECO:0000256" key="5">
    <source>
        <dbReference type="ARBA" id="ARBA00023136"/>
    </source>
</evidence>
<evidence type="ECO:0000256" key="6">
    <source>
        <dbReference type="SAM" id="Phobius"/>
    </source>
</evidence>
<dbReference type="GO" id="GO:0033013">
    <property type="term" value="P:tetrapyrrole metabolic process"/>
    <property type="evidence" value="ECO:0007669"/>
    <property type="project" value="UniProtKB-ARBA"/>
</dbReference>
<organism evidence="7 8">
    <name type="scientific">Halorussus gelatinilyticus</name>
    <dbReference type="NCBI Taxonomy" id="2937524"/>
    <lineage>
        <taxon>Archaea</taxon>
        <taxon>Methanobacteriati</taxon>
        <taxon>Methanobacteriota</taxon>
        <taxon>Stenosarchaea group</taxon>
        <taxon>Halobacteria</taxon>
        <taxon>Halobacteriales</taxon>
        <taxon>Haladaptataceae</taxon>
        <taxon>Halorussus</taxon>
    </lineage>
</organism>
<keyword evidence="3 6" id="KW-0812">Transmembrane</keyword>
<dbReference type="GeneID" id="72190335"/>
<dbReference type="FunFam" id="1.20.1260.100:FF:000001">
    <property type="entry name" value="translocator protein 2"/>
    <property type="match status" value="1"/>
</dbReference>
<keyword evidence="5 6" id="KW-0472">Membrane</keyword>
<keyword evidence="8" id="KW-1185">Reference proteome</keyword>
<dbReference type="AlphaFoldDB" id="A0A8U0IFL1"/>